<name>A0A1U7JFB2_9HYPH</name>
<proteinExistence type="predicted"/>
<reference evidence="3 4" key="1">
    <citation type="submission" date="2016-03" db="EMBL/GenBank/DDBJ databases">
        <title>Genome sequence of Nesiotobacter sp. nov., a moderately halophilic alphaproteobacterium isolated from the Yellow Sea, China.</title>
        <authorList>
            <person name="Zhang G."/>
            <person name="Zhang R."/>
        </authorList>
    </citation>
    <scope>NUCLEOTIDE SEQUENCE [LARGE SCALE GENOMIC DNA]</scope>
    <source>
        <strain evidence="3 4">WB1-6</strain>
    </source>
</reference>
<evidence type="ECO:0000256" key="1">
    <source>
        <dbReference type="SAM" id="MobiDB-lite"/>
    </source>
</evidence>
<keyword evidence="4" id="KW-1185">Reference proteome</keyword>
<organism evidence="3 4">
    <name type="scientific">Pseudovibrio exalbescens</name>
    <dbReference type="NCBI Taxonomy" id="197461"/>
    <lineage>
        <taxon>Bacteria</taxon>
        <taxon>Pseudomonadati</taxon>
        <taxon>Pseudomonadota</taxon>
        <taxon>Alphaproteobacteria</taxon>
        <taxon>Hyphomicrobiales</taxon>
        <taxon>Stappiaceae</taxon>
        <taxon>Pseudovibrio</taxon>
    </lineage>
</organism>
<comment type="caution">
    <text evidence="3">The sequence shown here is derived from an EMBL/GenBank/DDBJ whole genome shotgun (WGS) entry which is preliminary data.</text>
</comment>
<evidence type="ECO:0000313" key="3">
    <source>
        <dbReference type="EMBL" id="OKL43374.1"/>
    </source>
</evidence>
<dbReference type="Pfam" id="PF04738">
    <property type="entry name" value="Lant_dehydr_N"/>
    <property type="match status" value="1"/>
</dbReference>
<evidence type="ECO:0000259" key="2">
    <source>
        <dbReference type="Pfam" id="PF04738"/>
    </source>
</evidence>
<protein>
    <recommendedName>
        <fullName evidence="2">Lantibiotic dehydratase N-terminal domain-containing protein</fullName>
    </recommendedName>
</protein>
<evidence type="ECO:0000313" key="4">
    <source>
        <dbReference type="Proteomes" id="UP000185783"/>
    </source>
</evidence>
<dbReference type="Proteomes" id="UP000185783">
    <property type="component" value="Unassembled WGS sequence"/>
</dbReference>
<dbReference type="InterPro" id="IPR006827">
    <property type="entry name" value="Lant_deHydtase_N"/>
</dbReference>
<feature type="compositionally biased region" description="Polar residues" evidence="1">
    <location>
        <begin position="1"/>
        <end position="11"/>
    </location>
</feature>
<dbReference type="RefSeq" id="WP_028481739.1">
    <property type="nucleotide sequence ID" value="NZ_LVVZ01000020.1"/>
</dbReference>
<dbReference type="EMBL" id="LVVZ01000020">
    <property type="protein sequence ID" value="OKL43374.1"/>
    <property type="molecule type" value="Genomic_DNA"/>
</dbReference>
<dbReference type="AlphaFoldDB" id="A0A1U7JFB2"/>
<feature type="region of interest" description="Disordered" evidence="1">
    <location>
        <begin position="1"/>
        <end position="20"/>
    </location>
</feature>
<sequence length="851" mass="96531">MSVILDTSSADGETAHRHTTSAPELVHLSPHCEIWRHFVLRSAGFPFDLLNRISLDEDTIEQIDLLDRHEMELTEAQQDLKVRLLPELLDVLKSGSADRARPLRKDLNRLNKQAQRGEPLQGVEGLIEALAAEYGTDAGLRDWAKNYGALQNALRPLQRSTTSAFESAFAESRRALWDQAVQSDFKQAVFLSNATLADLFTRLECPEGKERNTKVRQRENTLWMYLQRFASKNETNSFFGPINYGRIDQNADDAPALDLSYQAKCRVAYAAEWLVAEILDKISKEPDLKAILPVVLQGPRRRHRETDWIHEGLSQRKLAQVLGTNEAFVEQRLAPLVEQGFAARRLTVPSARVDQLSALIEALLALEPATTAETRVRADWLAFAYQINDARLAFAEADEGQKRDLMERAEQLFSHKLGGAARRNEGRMFRTRQLFYEEGFGGANLHLARSALDPITEDLEALALACRVNTHWLHKIHMARSMAQYDRWFPGREQVRFDQFVKRMMRVDAGEAEAALISDETRALVRAHDGFRANWFEILERVSATEEWPQDLQQQLASDLELDPVWFMSPDLLIAESHAGGERQLQWVLGEVHHGITMDGWMLALHQSHDELRGQLDAIVQERTGLDERLAANLVLARHMKTSPQVYPALNVELTGTAPNRTSAKSLGLADLHVKRERERLVLLDPQSQREVSFLSPAFGFDPMAYRPFELFSYPILRLPEPLPSERDFSPRLGRHAFIFKRAEWTIAAHDLAQVKAHKALMERFRAMRQLASERFISQFSFVKIESEPKPILMDLENPLSVEAVLGAARGDGALRLSEMLPDGDRLWFSGTDGRFYTSELRMLMVGGASS</sequence>
<gene>
    <name evidence="3" type="ORF">A3843_14220</name>
</gene>
<feature type="domain" description="Lantibiotic dehydratase N-terminal" evidence="2">
    <location>
        <begin position="184"/>
        <end position="298"/>
    </location>
</feature>
<dbReference type="STRING" id="197461.A3843_14220"/>
<accession>A0A1U7JFB2</accession>